<dbReference type="AlphaFoldDB" id="A0A8X7BRA1"/>
<name>A0A8X7BRA1_9ARAC</name>
<evidence type="ECO:0000313" key="1">
    <source>
        <dbReference type="EMBL" id="GFY39722.1"/>
    </source>
</evidence>
<dbReference type="Proteomes" id="UP000886998">
    <property type="component" value="Unassembled WGS sequence"/>
</dbReference>
<proteinExistence type="predicted"/>
<accession>A0A8X7BRA1</accession>
<evidence type="ECO:0000313" key="2">
    <source>
        <dbReference type="Proteomes" id="UP000886998"/>
    </source>
</evidence>
<protein>
    <submittedName>
        <fullName evidence="1">Uncharacterized protein</fullName>
    </submittedName>
</protein>
<reference evidence="1" key="1">
    <citation type="submission" date="2020-08" db="EMBL/GenBank/DDBJ databases">
        <title>Multicomponent nature underlies the extraordinary mechanical properties of spider dragline silk.</title>
        <authorList>
            <person name="Kono N."/>
            <person name="Nakamura H."/>
            <person name="Mori M."/>
            <person name="Yoshida Y."/>
            <person name="Ohtoshi R."/>
            <person name="Malay A.D."/>
            <person name="Moran D.A.P."/>
            <person name="Tomita M."/>
            <person name="Numata K."/>
            <person name="Arakawa K."/>
        </authorList>
    </citation>
    <scope>NUCLEOTIDE SEQUENCE</scope>
</reference>
<sequence length="104" mass="11667">MVGNTSLQVFNHNDAESQRFGSSSIPSNTQSLLIFVLSQVTEAERPNIDEKRLPCTGSFNFGNKSMVDLYQVDLYLHLARSNISQPYQSSCTVTAWAIWCRAFS</sequence>
<gene>
    <name evidence="1" type="ORF">TNIN_343981</name>
</gene>
<organism evidence="1 2">
    <name type="scientific">Trichonephila inaurata madagascariensis</name>
    <dbReference type="NCBI Taxonomy" id="2747483"/>
    <lineage>
        <taxon>Eukaryota</taxon>
        <taxon>Metazoa</taxon>
        <taxon>Ecdysozoa</taxon>
        <taxon>Arthropoda</taxon>
        <taxon>Chelicerata</taxon>
        <taxon>Arachnida</taxon>
        <taxon>Araneae</taxon>
        <taxon>Araneomorphae</taxon>
        <taxon>Entelegynae</taxon>
        <taxon>Araneoidea</taxon>
        <taxon>Nephilidae</taxon>
        <taxon>Trichonephila</taxon>
        <taxon>Trichonephila inaurata</taxon>
    </lineage>
</organism>
<dbReference type="EMBL" id="BMAV01001511">
    <property type="protein sequence ID" value="GFY39722.1"/>
    <property type="molecule type" value="Genomic_DNA"/>
</dbReference>
<dbReference type="OrthoDB" id="10437180at2759"/>
<keyword evidence="2" id="KW-1185">Reference proteome</keyword>
<comment type="caution">
    <text evidence="1">The sequence shown here is derived from an EMBL/GenBank/DDBJ whole genome shotgun (WGS) entry which is preliminary data.</text>
</comment>